<protein>
    <recommendedName>
        <fullName evidence="3">DUF4279 domain-containing protein</fullName>
    </recommendedName>
</protein>
<evidence type="ECO:0008006" key="3">
    <source>
        <dbReference type="Google" id="ProtNLM"/>
    </source>
</evidence>
<dbReference type="Proteomes" id="UP000252107">
    <property type="component" value="Unassembled WGS sequence"/>
</dbReference>
<dbReference type="AlphaFoldDB" id="A0A367RTY9"/>
<dbReference type="InterPro" id="IPR025459">
    <property type="entry name" value="DUF4279"/>
</dbReference>
<keyword evidence="2" id="KW-1185">Reference proteome</keyword>
<reference evidence="1" key="1">
    <citation type="submission" date="2016-04" db="EMBL/GenBank/DDBJ databases">
        <authorList>
            <person name="Tabuchi Yagui T.R."/>
        </authorList>
    </citation>
    <scope>NUCLEOTIDE SEQUENCE [LARGE SCALE GENOMIC DNA]</scope>
    <source>
        <strain evidence="1">NIES-26</strain>
    </source>
</reference>
<comment type="caution">
    <text evidence="1">The sequence shown here is derived from an EMBL/GenBank/DDBJ whole genome shotgun (WGS) entry which is preliminary data.</text>
</comment>
<evidence type="ECO:0000313" key="1">
    <source>
        <dbReference type="EMBL" id="RCJ39200.1"/>
    </source>
</evidence>
<gene>
    <name evidence="1" type="ORF">A6770_12225</name>
</gene>
<evidence type="ECO:0000313" key="2">
    <source>
        <dbReference type="Proteomes" id="UP000252107"/>
    </source>
</evidence>
<proteinExistence type="predicted"/>
<dbReference type="Pfam" id="PF14106">
    <property type="entry name" value="DUF4279"/>
    <property type="match status" value="1"/>
</dbReference>
<organism evidence="1 2">
    <name type="scientific">Nostoc minutum NIES-26</name>
    <dbReference type="NCBI Taxonomy" id="1844469"/>
    <lineage>
        <taxon>Bacteria</taxon>
        <taxon>Bacillati</taxon>
        <taxon>Cyanobacteriota</taxon>
        <taxon>Cyanophyceae</taxon>
        <taxon>Nostocales</taxon>
        <taxon>Nostocaceae</taxon>
        <taxon>Nostoc</taxon>
    </lineage>
</organism>
<dbReference type="EMBL" id="LXQD01000076">
    <property type="protein sequence ID" value="RCJ39200.1"/>
    <property type="molecule type" value="Genomic_DNA"/>
</dbReference>
<sequence>MENLILVGGLVGETSVCLAIYGEDLNPDEISKYLGCCPTKAHRRGDRRNPNPKYAPYSKGAWILNLRGYVPITAEQLLADLLVHVPRDPEIWRELSATYDVQVRIAIHVEGWNRGFNLTPHTVQCMSKIGASIVFDIYAYGDEEDEA</sequence>
<name>A0A367RTY9_9NOSO</name>
<accession>A0A367RTY9</accession>